<dbReference type="Pfam" id="PF22692">
    <property type="entry name" value="LlgE_F_G_D1"/>
    <property type="match status" value="1"/>
</dbReference>
<feature type="coiled-coil region" evidence="4">
    <location>
        <begin position="30"/>
        <end position="64"/>
    </location>
</feature>
<dbReference type="EMBL" id="SJPJ01000001">
    <property type="protein sequence ID" value="TWT80365.1"/>
    <property type="molecule type" value="Genomic_DNA"/>
</dbReference>
<dbReference type="OrthoDB" id="9804559at2"/>
<feature type="domain" description="Flagellar hook protein FlgE/F/G-like D1" evidence="5">
    <location>
        <begin position="130"/>
        <end position="196"/>
    </location>
</feature>
<dbReference type="PANTHER" id="PTHR30435:SF19">
    <property type="entry name" value="FLAGELLAR BASAL-BODY ROD PROTEIN FLGG"/>
    <property type="match status" value="1"/>
</dbReference>
<dbReference type="Proteomes" id="UP000315010">
    <property type="component" value="Unassembled WGS sequence"/>
</dbReference>
<keyword evidence="6" id="KW-0969">Cilium</keyword>
<protein>
    <submittedName>
        <fullName evidence="6">Flagellar basal-body rod protein FlgG</fullName>
    </submittedName>
</protein>
<comment type="similarity">
    <text evidence="2">Belongs to the flagella basal body rod proteins family.</text>
</comment>
<evidence type="ECO:0000313" key="7">
    <source>
        <dbReference type="Proteomes" id="UP000315010"/>
    </source>
</evidence>
<keyword evidence="7" id="KW-1185">Reference proteome</keyword>
<gene>
    <name evidence="6" type="primary">flgG_1</name>
    <name evidence="6" type="ORF">CA13_17780</name>
</gene>
<dbReference type="InterPro" id="IPR053967">
    <property type="entry name" value="LlgE_F_G-like_D1"/>
</dbReference>
<name>A0A5C5YZ70_9BACT</name>
<evidence type="ECO:0000256" key="1">
    <source>
        <dbReference type="ARBA" id="ARBA00004117"/>
    </source>
</evidence>
<evidence type="ECO:0000256" key="2">
    <source>
        <dbReference type="ARBA" id="ARBA00009677"/>
    </source>
</evidence>
<accession>A0A5C5YZ70</accession>
<sequence length="288" mass="31446">MRLIATFGLVVSFCFSIQAEDAQRVTDVNIQLLTIELESYLNAYKDASANIREIETELAQTNTSESRATLETDRDSLRMHLDALAARANETAIRIGKTQTKTNKKKTLPDGTRVYLRNRLRSTGRDLDVAIEGQGFFQAVVPNTDAKVYARVGNLDIDANGYLVLGSARSGLPLSPSIQIPNDAIGITVFPNGEVSCTLPGETEMRLIGQMQLALFAIPGGLQEIDENRFSATEASGPARVTKPGQDGAGVIRQGTIEVSDSYLVRELIERLADMLMAERSAESLRPR</sequence>
<dbReference type="RefSeq" id="WP_146395401.1">
    <property type="nucleotide sequence ID" value="NZ_SJPJ01000001.1"/>
</dbReference>
<evidence type="ECO:0000256" key="3">
    <source>
        <dbReference type="ARBA" id="ARBA00023143"/>
    </source>
</evidence>
<keyword evidence="6" id="KW-0282">Flagellum</keyword>
<organism evidence="6 7">
    <name type="scientific">Novipirellula herctigrandis</name>
    <dbReference type="NCBI Taxonomy" id="2527986"/>
    <lineage>
        <taxon>Bacteria</taxon>
        <taxon>Pseudomonadati</taxon>
        <taxon>Planctomycetota</taxon>
        <taxon>Planctomycetia</taxon>
        <taxon>Pirellulales</taxon>
        <taxon>Pirellulaceae</taxon>
        <taxon>Novipirellula</taxon>
    </lineage>
</organism>
<reference evidence="6 7" key="1">
    <citation type="submission" date="2019-02" db="EMBL/GenBank/DDBJ databases">
        <title>Deep-cultivation of Planctomycetes and their phenomic and genomic characterization uncovers novel biology.</title>
        <authorList>
            <person name="Wiegand S."/>
            <person name="Jogler M."/>
            <person name="Boedeker C."/>
            <person name="Pinto D."/>
            <person name="Vollmers J."/>
            <person name="Rivas-Marin E."/>
            <person name="Kohn T."/>
            <person name="Peeters S.H."/>
            <person name="Heuer A."/>
            <person name="Rast P."/>
            <person name="Oberbeckmann S."/>
            <person name="Bunk B."/>
            <person name="Jeske O."/>
            <person name="Meyerdierks A."/>
            <person name="Storesund J.E."/>
            <person name="Kallscheuer N."/>
            <person name="Luecker S."/>
            <person name="Lage O.M."/>
            <person name="Pohl T."/>
            <person name="Merkel B.J."/>
            <person name="Hornburger P."/>
            <person name="Mueller R.-W."/>
            <person name="Bruemmer F."/>
            <person name="Labrenz M."/>
            <person name="Spormann A.M."/>
            <person name="Op Den Camp H."/>
            <person name="Overmann J."/>
            <person name="Amann R."/>
            <person name="Jetten M.S.M."/>
            <person name="Mascher T."/>
            <person name="Medema M.H."/>
            <person name="Devos D.P."/>
            <person name="Kaster A.-K."/>
            <person name="Ovreas L."/>
            <person name="Rohde M."/>
            <person name="Galperin M.Y."/>
            <person name="Jogler C."/>
        </authorList>
    </citation>
    <scope>NUCLEOTIDE SEQUENCE [LARGE SCALE GENOMIC DNA]</scope>
    <source>
        <strain evidence="6 7">CA13</strain>
    </source>
</reference>
<evidence type="ECO:0000313" key="6">
    <source>
        <dbReference type="EMBL" id="TWT80365.1"/>
    </source>
</evidence>
<dbReference type="GO" id="GO:0071978">
    <property type="term" value="P:bacterial-type flagellum-dependent swarming motility"/>
    <property type="evidence" value="ECO:0007669"/>
    <property type="project" value="TreeGrafter"/>
</dbReference>
<keyword evidence="3" id="KW-0975">Bacterial flagellum</keyword>
<proteinExistence type="inferred from homology"/>
<comment type="caution">
    <text evidence="6">The sequence shown here is derived from an EMBL/GenBank/DDBJ whole genome shotgun (WGS) entry which is preliminary data.</text>
</comment>
<evidence type="ECO:0000256" key="4">
    <source>
        <dbReference type="SAM" id="Coils"/>
    </source>
</evidence>
<dbReference type="GO" id="GO:0009425">
    <property type="term" value="C:bacterial-type flagellum basal body"/>
    <property type="evidence" value="ECO:0007669"/>
    <property type="project" value="UniProtKB-SubCell"/>
</dbReference>
<dbReference type="InterPro" id="IPR037925">
    <property type="entry name" value="FlgE/F/G-like"/>
</dbReference>
<dbReference type="PANTHER" id="PTHR30435">
    <property type="entry name" value="FLAGELLAR PROTEIN"/>
    <property type="match status" value="1"/>
</dbReference>
<dbReference type="SUPFAM" id="SSF117143">
    <property type="entry name" value="Flagellar hook protein flgE"/>
    <property type="match status" value="1"/>
</dbReference>
<keyword evidence="4" id="KW-0175">Coiled coil</keyword>
<evidence type="ECO:0000259" key="5">
    <source>
        <dbReference type="Pfam" id="PF22692"/>
    </source>
</evidence>
<comment type="subcellular location">
    <subcellularLocation>
        <location evidence="1">Bacterial flagellum basal body</location>
    </subcellularLocation>
</comment>
<dbReference type="AlphaFoldDB" id="A0A5C5YZ70"/>
<keyword evidence="6" id="KW-0966">Cell projection</keyword>